<name>A0AAD7LU41_QUISA</name>
<evidence type="ECO:0000313" key="1">
    <source>
        <dbReference type="EMBL" id="KAJ7964344.1"/>
    </source>
</evidence>
<proteinExistence type="predicted"/>
<gene>
    <name evidence="1" type="ORF">O6P43_014177</name>
</gene>
<evidence type="ECO:0000313" key="2">
    <source>
        <dbReference type="Proteomes" id="UP001163823"/>
    </source>
</evidence>
<dbReference type="Proteomes" id="UP001163823">
    <property type="component" value="Chromosome 6"/>
</dbReference>
<dbReference type="AlphaFoldDB" id="A0AAD7LU41"/>
<sequence>MLLIARFHHLPRSLRLKQLEHLRLFGTPPSPLLMTTVMSPTLLGMMNLLDPMFHPPRGKRKKFKICSKKLLHNKISAVLKKEESNWKKDSPTLWKGFDAISSSLSHIGGTIGNALEVAMAMAAEAKLPLQELKTLKADLSGMVCSAGGRK</sequence>
<reference evidence="1" key="1">
    <citation type="journal article" date="2023" name="Science">
        <title>Elucidation of the pathway for biosynthesis of saponin adjuvants from the soapbark tree.</title>
        <authorList>
            <person name="Reed J."/>
            <person name="Orme A."/>
            <person name="El-Demerdash A."/>
            <person name="Owen C."/>
            <person name="Martin L.B.B."/>
            <person name="Misra R.C."/>
            <person name="Kikuchi S."/>
            <person name="Rejzek M."/>
            <person name="Martin A.C."/>
            <person name="Harkess A."/>
            <person name="Leebens-Mack J."/>
            <person name="Louveau T."/>
            <person name="Stephenson M.J."/>
            <person name="Osbourn A."/>
        </authorList>
    </citation>
    <scope>NUCLEOTIDE SEQUENCE</scope>
    <source>
        <strain evidence="1">S10</strain>
    </source>
</reference>
<comment type="caution">
    <text evidence="1">The sequence shown here is derived from an EMBL/GenBank/DDBJ whole genome shotgun (WGS) entry which is preliminary data.</text>
</comment>
<accession>A0AAD7LU41</accession>
<dbReference type="EMBL" id="JARAOO010000006">
    <property type="protein sequence ID" value="KAJ7964344.1"/>
    <property type="molecule type" value="Genomic_DNA"/>
</dbReference>
<protein>
    <submittedName>
        <fullName evidence="1">Uncharacterized protein</fullName>
    </submittedName>
</protein>
<dbReference type="KEGG" id="qsa:O6P43_014177"/>
<keyword evidence="2" id="KW-1185">Reference proteome</keyword>
<dbReference type="PANTHER" id="PTHR31016:SF22">
    <property type="entry name" value="RRNA BIOGENESIS PROTEIN RRP36-LIKE"/>
    <property type="match status" value="1"/>
</dbReference>
<organism evidence="1 2">
    <name type="scientific">Quillaja saponaria</name>
    <name type="common">Soap bark tree</name>
    <dbReference type="NCBI Taxonomy" id="32244"/>
    <lineage>
        <taxon>Eukaryota</taxon>
        <taxon>Viridiplantae</taxon>
        <taxon>Streptophyta</taxon>
        <taxon>Embryophyta</taxon>
        <taxon>Tracheophyta</taxon>
        <taxon>Spermatophyta</taxon>
        <taxon>Magnoliopsida</taxon>
        <taxon>eudicotyledons</taxon>
        <taxon>Gunneridae</taxon>
        <taxon>Pentapetalae</taxon>
        <taxon>rosids</taxon>
        <taxon>fabids</taxon>
        <taxon>Fabales</taxon>
        <taxon>Quillajaceae</taxon>
        <taxon>Quillaja</taxon>
    </lineage>
</organism>
<dbReference type="PANTHER" id="PTHR31016">
    <property type="entry name" value="OS04G0228100 PROTEIN"/>
    <property type="match status" value="1"/>
</dbReference>